<dbReference type="InterPro" id="IPR009057">
    <property type="entry name" value="Homeodomain-like_sf"/>
</dbReference>
<evidence type="ECO:0000256" key="2">
    <source>
        <dbReference type="ARBA" id="ARBA00023125"/>
    </source>
</evidence>
<dbReference type="Pfam" id="PF12833">
    <property type="entry name" value="HTH_18"/>
    <property type="match status" value="1"/>
</dbReference>
<comment type="caution">
    <text evidence="5">The sequence shown here is derived from an EMBL/GenBank/DDBJ whole genome shotgun (WGS) entry which is preliminary data.</text>
</comment>
<dbReference type="SUPFAM" id="SSF46689">
    <property type="entry name" value="Homeodomain-like"/>
    <property type="match status" value="2"/>
</dbReference>
<dbReference type="InterPro" id="IPR014710">
    <property type="entry name" value="RmlC-like_jellyroll"/>
</dbReference>
<dbReference type="AlphaFoldDB" id="A0A5C6EH45"/>
<dbReference type="OrthoDB" id="9778008at2"/>
<dbReference type="SUPFAM" id="SSF51215">
    <property type="entry name" value="Regulatory protein AraC"/>
    <property type="match status" value="1"/>
</dbReference>
<dbReference type="EMBL" id="SJPX01000005">
    <property type="protein sequence ID" value="TWU47860.1"/>
    <property type="molecule type" value="Genomic_DNA"/>
</dbReference>
<dbReference type="InterPro" id="IPR003313">
    <property type="entry name" value="AraC-bd"/>
</dbReference>
<dbReference type="InterPro" id="IPR018060">
    <property type="entry name" value="HTH_AraC"/>
</dbReference>
<dbReference type="InterPro" id="IPR050204">
    <property type="entry name" value="AraC_XylS_family_regulators"/>
</dbReference>
<dbReference type="PANTHER" id="PTHR46796">
    <property type="entry name" value="HTH-TYPE TRANSCRIPTIONAL ACTIVATOR RHAS-RELATED"/>
    <property type="match status" value="1"/>
</dbReference>
<dbReference type="GO" id="GO:0003700">
    <property type="term" value="F:DNA-binding transcription factor activity"/>
    <property type="evidence" value="ECO:0007669"/>
    <property type="project" value="InterPro"/>
</dbReference>
<dbReference type="SMART" id="SM00342">
    <property type="entry name" value="HTH_ARAC"/>
    <property type="match status" value="1"/>
</dbReference>
<proteinExistence type="predicted"/>
<evidence type="ECO:0000256" key="1">
    <source>
        <dbReference type="ARBA" id="ARBA00023015"/>
    </source>
</evidence>
<reference evidence="5 6" key="1">
    <citation type="submission" date="2019-02" db="EMBL/GenBank/DDBJ databases">
        <title>Deep-cultivation of Planctomycetes and their phenomic and genomic characterization uncovers novel biology.</title>
        <authorList>
            <person name="Wiegand S."/>
            <person name="Jogler M."/>
            <person name="Boedeker C."/>
            <person name="Pinto D."/>
            <person name="Vollmers J."/>
            <person name="Rivas-Marin E."/>
            <person name="Kohn T."/>
            <person name="Peeters S.H."/>
            <person name="Heuer A."/>
            <person name="Rast P."/>
            <person name="Oberbeckmann S."/>
            <person name="Bunk B."/>
            <person name="Jeske O."/>
            <person name="Meyerdierks A."/>
            <person name="Storesund J.E."/>
            <person name="Kallscheuer N."/>
            <person name="Luecker S."/>
            <person name="Lage O.M."/>
            <person name="Pohl T."/>
            <person name="Merkel B.J."/>
            <person name="Hornburger P."/>
            <person name="Mueller R.-W."/>
            <person name="Bruemmer F."/>
            <person name="Labrenz M."/>
            <person name="Spormann A.M."/>
            <person name="Op Den Camp H."/>
            <person name="Overmann J."/>
            <person name="Amann R."/>
            <person name="Jetten M.S.M."/>
            <person name="Mascher T."/>
            <person name="Medema M.H."/>
            <person name="Devos D.P."/>
            <person name="Kaster A.-K."/>
            <person name="Ovreas L."/>
            <person name="Rohde M."/>
            <person name="Galperin M.Y."/>
            <person name="Jogler C."/>
        </authorList>
    </citation>
    <scope>NUCLEOTIDE SEQUENCE [LARGE SCALE GENOMIC DNA]</scope>
    <source>
        <strain evidence="5 6">Poly59</strain>
    </source>
</reference>
<dbReference type="Gene3D" id="1.10.10.60">
    <property type="entry name" value="Homeodomain-like"/>
    <property type="match status" value="2"/>
</dbReference>
<name>A0A5C6EH45_9BACT</name>
<evidence type="ECO:0000259" key="4">
    <source>
        <dbReference type="PROSITE" id="PS01124"/>
    </source>
</evidence>
<evidence type="ECO:0000256" key="3">
    <source>
        <dbReference type="ARBA" id="ARBA00023163"/>
    </source>
</evidence>
<sequence>MVSVPDNLNDHAVTERMPPWGVLIIESHHSPGFSMDWRTHSFVKIVYVLRGSGTFHLGNHDQKFETGDIVVVAPGIRNRIVDTPGAASSLYVACVADSHFRFDPTIVDRIGTRVIHGDGAFASRVASVMRRLVHAQETASRDRPIAMVTEAIKLIQLTLNHPNSGRRQQRTPGALLGDVQGYINALPTHFFDETTIDEVASSLNMSRRSFTEAFHKLTGETWLTYVRRLAIDHARRRLTESDLPIVSIAFECGFNDLSTFYRQFKNQCGISPAKYRAQH</sequence>
<dbReference type="Gene3D" id="2.60.120.10">
    <property type="entry name" value="Jelly Rolls"/>
    <property type="match status" value="1"/>
</dbReference>
<keyword evidence="1" id="KW-0805">Transcription regulation</keyword>
<keyword evidence="2" id="KW-0238">DNA-binding</keyword>
<dbReference type="Proteomes" id="UP000317977">
    <property type="component" value="Unassembled WGS sequence"/>
</dbReference>
<accession>A0A5C6EH45</accession>
<dbReference type="PRINTS" id="PR00032">
    <property type="entry name" value="HTHARAC"/>
</dbReference>
<gene>
    <name evidence="5" type="primary">rhaS</name>
    <name evidence="5" type="ORF">Poly59_47020</name>
</gene>
<dbReference type="PROSITE" id="PS01124">
    <property type="entry name" value="HTH_ARAC_FAMILY_2"/>
    <property type="match status" value="1"/>
</dbReference>
<dbReference type="InterPro" id="IPR037923">
    <property type="entry name" value="HTH-like"/>
</dbReference>
<dbReference type="Pfam" id="PF02311">
    <property type="entry name" value="AraC_binding"/>
    <property type="match status" value="1"/>
</dbReference>
<dbReference type="GO" id="GO:0043565">
    <property type="term" value="F:sequence-specific DNA binding"/>
    <property type="evidence" value="ECO:0007669"/>
    <property type="project" value="InterPro"/>
</dbReference>
<evidence type="ECO:0000313" key="6">
    <source>
        <dbReference type="Proteomes" id="UP000317977"/>
    </source>
</evidence>
<keyword evidence="3" id="KW-0804">Transcription</keyword>
<feature type="domain" description="HTH araC/xylS-type" evidence="4">
    <location>
        <begin position="180"/>
        <end position="278"/>
    </location>
</feature>
<dbReference type="InterPro" id="IPR020449">
    <property type="entry name" value="Tscrpt_reg_AraC-type_HTH"/>
</dbReference>
<dbReference type="RefSeq" id="WP_146536308.1">
    <property type="nucleotide sequence ID" value="NZ_SJPX01000005.1"/>
</dbReference>
<evidence type="ECO:0000313" key="5">
    <source>
        <dbReference type="EMBL" id="TWU47860.1"/>
    </source>
</evidence>
<keyword evidence="6" id="KW-1185">Reference proteome</keyword>
<protein>
    <submittedName>
        <fullName evidence="5">HTH-type transcriptional activator RhaS</fullName>
    </submittedName>
</protein>
<organism evidence="5 6">
    <name type="scientific">Rubripirellula reticaptiva</name>
    <dbReference type="NCBI Taxonomy" id="2528013"/>
    <lineage>
        <taxon>Bacteria</taxon>
        <taxon>Pseudomonadati</taxon>
        <taxon>Planctomycetota</taxon>
        <taxon>Planctomycetia</taxon>
        <taxon>Pirellulales</taxon>
        <taxon>Pirellulaceae</taxon>
        <taxon>Rubripirellula</taxon>
    </lineage>
</organism>